<reference evidence="9 10" key="1">
    <citation type="submission" date="2022-06" db="EMBL/GenBank/DDBJ databases">
        <title>Genomic Encyclopedia of Archaeal and Bacterial Type Strains, Phase II (KMG-II): from individual species to whole genera.</title>
        <authorList>
            <person name="Goeker M."/>
        </authorList>
    </citation>
    <scope>NUCLEOTIDE SEQUENCE [LARGE SCALE GENOMIC DNA]</scope>
    <source>
        <strain evidence="9 10">DSM 40477</strain>
    </source>
</reference>
<dbReference type="InterPro" id="IPR000866">
    <property type="entry name" value="AhpC/TSA"/>
</dbReference>
<feature type="compositionally biased region" description="Low complexity" evidence="6">
    <location>
        <begin position="38"/>
        <end position="51"/>
    </location>
</feature>
<keyword evidence="2" id="KW-0201">Cytochrome c-type biogenesis</keyword>
<keyword evidence="7" id="KW-0472">Membrane</keyword>
<keyword evidence="3" id="KW-0735">Signal-anchor</keyword>
<feature type="domain" description="Thioredoxin" evidence="8">
    <location>
        <begin position="71"/>
        <end position="214"/>
    </location>
</feature>
<evidence type="ECO:0000256" key="2">
    <source>
        <dbReference type="ARBA" id="ARBA00022748"/>
    </source>
</evidence>
<feature type="region of interest" description="Disordered" evidence="6">
    <location>
        <begin position="35"/>
        <end position="54"/>
    </location>
</feature>
<dbReference type="InterPro" id="IPR013766">
    <property type="entry name" value="Thioredoxin_domain"/>
</dbReference>
<dbReference type="InterPro" id="IPR006311">
    <property type="entry name" value="TAT_signal"/>
</dbReference>
<evidence type="ECO:0000259" key="8">
    <source>
        <dbReference type="PROSITE" id="PS51352"/>
    </source>
</evidence>
<dbReference type="Pfam" id="PF00578">
    <property type="entry name" value="AhpC-TSA"/>
    <property type="match status" value="1"/>
</dbReference>
<name>A0ABT1HRE2_STRSD</name>
<dbReference type="RefSeq" id="WP_253668945.1">
    <property type="nucleotide sequence ID" value="NZ_JAMTCP010000006.1"/>
</dbReference>
<keyword evidence="5" id="KW-0676">Redox-active center</keyword>
<evidence type="ECO:0000313" key="10">
    <source>
        <dbReference type="Proteomes" id="UP001205311"/>
    </source>
</evidence>
<dbReference type="EMBL" id="JAMTCP010000006">
    <property type="protein sequence ID" value="MCP2258005.1"/>
    <property type="molecule type" value="Genomic_DNA"/>
</dbReference>
<dbReference type="CDD" id="cd02966">
    <property type="entry name" value="TlpA_like_family"/>
    <property type="match status" value="1"/>
</dbReference>
<keyword evidence="7" id="KW-1133">Transmembrane helix</keyword>
<gene>
    <name evidence="9" type="ORF">LX15_001692</name>
</gene>
<sequence length="217" mass="22376">MSGPAAPPRRALLRWALVAVVLVVAATVALWPRDRASDSAGPPASAAASARPEPDLAPLREKAALPPCPPGQPGAAAPAELAGLRVQCLGDGTPVDLGAALAGRATLVNVWASWCQPCRAELPALAAYAVQPNAVPVLGVQVQSAQADGLTLLTDLGVRLPSVYDGDDVVKGVLKFTTLPSSYVVTAKGEVKRLRLTVFRTADEVRQEVDRVLGEGG</sequence>
<keyword evidence="9" id="KW-0413">Isomerase</keyword>
<protein>
    <submittedName>
        <fullName evidence="9">Thiol-disulfide isomerase or thioredoxin</fullName>
    </submittedName>
</protein>
<comment type="subcellular location">
    <subcellularLocation>
        <location evidence="1">Cell envelope</location>
    </subcellularLocation>
</comment>
<keyword evidence="10" id="KW-1185">Reference proteome</keyword>
<keyword evidence="4" id="KW-1015">Disulfide bond</keyword>
<evidence type="ECO:0000256" key="5">
    <source>
        <dbReference type="ARBA" id="ARBA00023284"/>
    </source>
</evidence>
<dbReference type="PANTHER" id="PTHR42852:SF6">
    <property type="entry name" value="THIOL:DISULFIDE INTERCHANGE PROTEIN DSBE"/>
    <property type="match status" value="1"/>
</dbReference>
<dbReference type="InterPro" id="IPR050553">
    <property type="entry name" value="Thioredoxin_ResA/DsbE_sf"/>
</dbReference>
<dbReference type="SUPFAM" id="SSF52833">
    <property type="entry name" value="Thioredoxin-like"/>
    <property type="match status" value="1"/>
</dbReference>
<dbReference type="PANTHER" id="PTHR42852">
    <property type="entry name" value="THIOL:DISULFIDE INTERCHANGE PROTEIN DSBE"/>
    <property type="match status" value="1"/>
</dbReference>
<proteinExistence type="predicted"/>
<evidence type="ECO:0000256" key="1">
    <source>
        <dbReference type="ARBA" id="ARBA00004196"/>
    </source>
</evidence>
<feature type="transmembrane region" description="Helical" evidence="7">
    <location>
        <begin position="12"/>
        <end position="31"/>
    </location>
</feature>
<evidence type="ECO:0000256" key="4">
    <source>
        <dbReference type="ARBA" id="ARBA00023157"/>
    </source>
</evidence>
<dbReference type="PROSITE" id="PS51352">
    <property type="entry name" value="THIOREDOXIN_2"/>
    <property type="match status" value="1"/>
</dbReference>
<keyword evidence="7" id="KW-0812">Transmembrane</keyword>
<dbReference type="PROSITE" id="PS51318">
    <property type="entry name" value="TAT"/>
    <property type="match status" value="1"/>
</dbReference>
<evidence type="ECO:0000256" key="6">
    <source>
        <dbReference type="SAM" id="MobiDB-lite"/>
    </source>
</evidence>
<comment type="caution">
    <text evidence="9">The sequence shown here is derived from an EMBL/GenBank/DDBJ whole genome shotgun (WGS) entry which is preliminary data.</text>
</comment>
<dbReference type="Gene3D" id="3.40.30.10">
    <property type="entry name" value="Glutaredoxin"/>
    <property type="match status" value="1"/>
</dbReference>
<evidence type="ECO:0000256" key="3">
    <source>
        <dbReference type="ARBA" id="ARBA00022968"/>
    </source>
</evidence>
<evidence type="ECO:0000313" key="9">
    <source>
        <dbReference type="EMBL" id="MCP2258005.1"/>
    </source>
</evidence>
<dbReference type="GO" id="GO:0016853">
    <property type="term" value="F:isomerase activity"/>
    <property type="evidence" value="ECO:0007669"/>
    <property type="project" value="UniProtKB-KW"/>
</dbReference>
<evidence type="ECO:0000256" key="7">
    <source>
        <dbReference type="SAM" id="Phobius"/>
    </source>
</evidence>
<accession>A0ABT1HRE2</accession>
<dbReference type="InterPro" id="IPR036249">
    <property type="entry name" value="Thioredoxin-like_sf"/>
</dbReference>
<dbReference type="Proteomes" id="UP001205311">
    <property type="component" value="Unassembled WGS sequence"/>
</dbReference>
<organism evidence="9 10">
    <name type="scientific">Streptoalloteichus tenebrarius (strain ATCC 17920 / DSM 40477 / JCM 4838 / CBS 697.72 / NBRC 16177 / NCIMB 11028 / NRRL B-12390 / A12253. 1 / ISP 5477)</name>
    <name type="common">Streptomyces tenebrarius</name>
    <dbReference type="NCBI Taxonomy" id="1933"/>
    <lineage>
        <taxon>Bacteria</taxon>
        <taxon>Bacillati</taxon>
        <taxon>Actinomycetota</taxon>
        <taxon>Actinomycetes</taxon>
        <taxon>Pseudonocardiales</taxon>
        <taxon>Pseudonocardiaceae</taxon>
        <taxon>Streptoalloteichus</taxon>
    </lineage>
</organism>